<dbReference type="EMBL" id="CP000393">
    <property type="protein sequence ID" value="ABG49598.1"/>
    <property type="molecule type" value="Genomic_DNA"/>
</dbReference>
<sequence length="79" mass="9331">MTISQVGCNTNIIEKKGKYPWHYARNIITALLYLNKVDGGEIAFYPNYRIILPKAKFSRFQKVIDRVQKFSFFRHTFGK</sequence>
<dbReference type="AlphaFoldDB" id="Q11A76"/>
<proteinExistence type="predicted"/>
<reference evidence="1" key="1">
    <citation type="submission" date="2006-06" db="EMBL/GenBank/DDBJ databases">
        <title>Complete sequence of Trichodesmium erythraeum IMS101.</title>
        <authorList>
            <consortium name="US DOE Joint Genome Institute"/>
            <person name="Copeland A."/>
            <person name="Lucas S."/>
            <person name="Lapidus A."/>
            <person name="Barry K."/>
            <person name="Detter J.C."/>
            <person name="Glavina del Rio T."/>
            <person name="Hammon N."/>
            <person name="Israni S."/>
            <person name="Dalin E."/>
            <person name="Tice H."/>
            <person name="Pitluck S."/>
            <person name="Kiss H."/>
            <person name="Munk A.C."/>
            <person name="Brettin T."/>
            <person name="Bruce D."/>
            <person name="Han C."/>
            <person name="Tapia R."/>
            <person name="Gilna P."/>
            <person name="Schmutz J."/>
            <person name="Larimer F."/>
            <person name="Land M."/>
            <person name="Hauser L."/>
            <person name="Kyrpides N."/>
            <person name="Kim E."/>
            <person name="Richardson P."/>
        </authorList>
    </citation>
    <scope>NUCLEOTIDE SEQUENCE [LARGE SCALE GENOMIC DNA]</scope>
    <source>
        <strain evidence="1">IMS101</strain>
    </source>
</reference>
<organism evidence="1">
    <name type="scientific">Trichodesmium erythraeum (strain IMS101)</name>
    <dbReference type="NCBI Taxonomy" id="203124"/>
    <lineage>
        <taxon>Bacteria</taxon>
        <taxon>Bacillati</taxon>
        <taxon>Cyanobacteriota</taxon>
        <taxon>Cyanophyceae</taxon>
        <taxon>Oscillatoriophycideae</taxon>
        <taxon>Oscillatoriales</taxon>
        <taxon>Microcoleaceae</taxon>
        <taxon>Trichodesmium</taxon>
    </lineage>
</organism>
<dbReference type="OrthoDB" id="509838at2"/>
<dbReference type="RefSeq" id="WP_011609997.1">
    <property type="nucleotide sequence ID" value="NC_008312.1"/>
</dbReference>
<protein>
    <submittedName>
        <fullName evidence="1">Uncharacterized protein</fullName>
    </submittedName>
</protein>
<evidence type="ECO:0000313" key="1">
    <source>
        <dbReference type="EMBL" id="ABG49598.1"/>
    </source>
</evidence>
<name>Q11A76_TRIEI</name>
<dbReference type="eggNOG" id="ENOG5032DAP">
    <property type="taxonomic scope" value="Bacteria"/>
</dbReference>
<gene>
    <name evidence="1" type="ordered locus">Tery_0093</name>
</gene>
<accession>Q11A76</accession>
<dbReference type="KEGG" id="ter:Tery_0093"/>
<dbReference type="HOGENOM" id="CLU_2605029_0_0_3"/>